<dbReference type="EC" id="1.13.11.37" evidence="1"/>
<dbReference type="Proteomes" id="UP000077381">
    <property type="component" value="Unassembled WGS sequence"/>
</dbReference>
<organism evidence="1 2">
    <name type="scientific">Streptomyces jeddahensis</name>
    <dbReference type="NCBI Taxonomy" id="1716141"/>
    <lineage>
        <taxon>Bacteria</taxon>
        <taxon>Bacillati</taxon>
        <taxon>Actinomycetota</taxon>
        <taxon>Actinomycetes</taxon>
        <taxon>Kitasatosporales</taxon>
        <taxon>Streptomycetaceae</taxon>
        <taxon>Streptomyces</taxon>
    </lineage>
</organism>
<sequence>MLSYVLSFTHPAPAALKSCGATSCCVSDAVFGVKHSLIRDFERQPAGTPTPGGRVVDESWSRTTFDIVLAPSDHSAPNR</sequence>
<dbReference type="GO" id="GO:0047074">
    <property type="term" value="F:4-hydroxycatechol 1,2-dioxygenase activity"/>
    <property type="evidence" value="ECO:0007669"/>
    <property type="project" value="UniProtKB-EC"/>
</dbReference>
<name>A0A177HMR4_9ACTN</name>
<dbReference type="STRING" id="1716141.STSP_51710"/>
<comment type="caution">
    <text evidence="1">The sequence shown here is derived from an EMBL/GenBank/DDBJ whole genome shotgun (WGS) entry which is preliminary data.</text>
</comment>
<dbReference type="GO" id="GO:0005506">
    <property type="term" value="F:iron ion binding"/>
    <property type="evidence" value="ECO:0007669"/>
    <property type="project" value="InterPro"/>
</dbReference>
<accession>A0A177HMR4</accession>
<dbReference type="InterPro" id="IPR015889">
    <property type="entry name" value="Intradiol_dOase_core"/>
</dbReference>
<dbReference type="Gene3D" id="2.60.130.10">
    <property type="entry name" value="Aromatic compound dioxygenase"/>
    <property type="match status" value="1"/>
</dbReference>
<dbReference type="PATRIC" id="fig|1716141.3.peg.5437"/>
<protein>
    <submittedName>
        <fullName evidence="1">Hydroxyquinol 1,2-dioxygenase</fullName>
        <ecNumber evidence="1">1.13.11.37</ecNumber>
    </submittedName>
</protein>
<dbReference type="EMBL" id="LOHS01000108">
    <property type="protein sequence ID" value="OAH11498.1"/>
    <property type="molecule type" value="Genomic_DNA"/>
</dbReference>
<keyword evidence="2" id="KW-1185">Reference proteome</keyword>
<gene>
    <name evidence="1" type="primary">chqB_2</name>
    <name evidence="1" type="ORF">STSP_51710</name>
</gene>
<proteinExistence type="predicted"/>
<keyword evidence="1" id="KW-0223">Dioxygenase</keyword>
<keyword evidence="1" id="KW-0560">Oxidoreductase</keyword>
<dbReference type="AlphaFoldDB" id="A0A177HMR4"/>
<reference evidence="1 2" key="1">
    <citation type="submission" date="2015-12" db="EMBL/GenBank/DDBJ databases">
        <title>Genome sequence of Streptomyces sp. G25.</title>
        <authorList>
            <person name="Poehlein A."/>
            <person name="Roettig A."/>
            <person name="Hiessl S."/>
            <person name="Hauschild P."/>
            <person name="Schauer J."/>
            <person name="Madkour M.H."/>
            <person name="Al-Ansari A.M."/>
            <person name="Almakishah N.H."/>
            <person name="Steinbuechel A."/>
            <person name="Daniel R."/>
        </authorList>
    </citation>
    <scope>NUCLEOTIDE SEQUENCE [LARGE SCALE GENOMIC DNA]</scope>
    <source>
        <strain evidence="2">G25(2015)</strain>
    </source>
</reference>
<evidence type="ECO:0000313" key="2">
    <source>
        <dbReference type="Proteomes" id="UP000077381"/>
    </source>
</evidence>
<evidence type="ECO:0000313" key="1">
    <source>
        <dbReference type="EMBL" id="OAH11498.1"/>
    </source>
</evidence>